<dbReference type="SUPFAM" id="SSF52091">
    <property type="entry name" value="SpoIIaa-like"/>
    <property type="match status" value="1"/>
</dbReference>
<accession>A0ABY8XG94</accession>
<dbReference type="Pfam" id="PF13466">
    <property type="entry name" value="STAS_2"/>
    <property type="match status" value="1"/>
</dbReference>
<dbReference type="EMBL" id="CP127173">
    <property type="protein sequence ID" value="WIV54636.1"/>
    <property type="molecule type" value="Genomic_DNA"/>
</dbReference>
<dbReference type="InterPro" id="IPR036513">
    <property type="entry name" value="STAS_dom_sf"/>
</dbReference>
<dbReference type="InterPro" id="IPR058548">
    <property type="entry name" value="MlaB-like_STAS"/>
</dbReference>
<dbReference type="PANTHER" id="PTHR33495">
    <property type="entry name" value="ANTI-SIGMA FACTOR ANTAGONIST TM_1081-RELATED-RELATED"/>
    <property type="match status" value="1"/>
</dbReference>
<reference evidence="2 3" key="1">
    <citation type="submission" date="2023-06" db="EMBL/GenBank/DDBJ databases">
        <authorList>
            <person name="Oyuntsetseg B."/>
            <person name="Kim S.B."/>
        </authorList>
    </citation>
    <scope>NUCLEOTIDE SEQUENCE [LARGE SCALE GENOMIC DNA]</scope>
    <source>
        <strain evidence="2 3">2-2</strain>
    </source>
</reference>
<dbReference type="PANTHER" id="PTHR33495:SF2">
    <property type="entry name" value="ANTI-SIGMA FACTOR ANTAGONIST TM_1081-RELATED"/>
    <property type="match status" value="1"/>
</dbReference>
<dbReference type="Proteomes" id="UP001227101">
    <property type="component" value="Chromosome"/>
</dbReference>
<dbReference type="InterPro" id="IPR002645">
    <property type="entry name" value="STAS_dom"/>
</dbReference>
<keyword evidence="3" id="KW-1185">Reference proteome</keyword>
<evidence type="ECO:0000313" key="2">
    <source>
        <dbReference type="EMBL" id="WIV54636.1"/>
    </source>
</evidence>
<proteinExistence type="predicted"/>
<name>A0ABY8XG94_9PSEU</name>
<gene>
    <name evidence="2" type="ORF">QP939_38195</name>
</gene>
<feature type="domain" description="STAS" evidence="1">
    <location>
        <begin position="17"/>
        <end position="124"/>
    </location>
</feature>
<dbReference type="CDD" id="cd07043">
    <property type="entry name" value="STAS_anti-anti-sigma_factors"/>
    <property type="match status" value="1"/>
</dbReference>
<evidence type="ECO:0000259" key="1">
    <source>
        <dbReference type="PROSITE" id="PS50801"/>
    </source>
</evidence>
<dbReference type="Gene3D" id="3.30.750.24">
    <property type="entry name" value="STAS domain"/>
    <property type="match status" value="1"/>
</dbReference>
<organism evidence="2 3">
    <name type="scientific">Amycolatopsis nalaikhensis</name>
    <dbReference type="NCBI Taxonomy" id="715472"/>
    <lineage>
        <taxon>Bacteria</taxon>
        <taxon>Bacillati</taxon>
        <taxon>Actinomycetota</taxon>
        <taxon>Actinomycetes</taxon>
        <taxon>Pseudonocardiales</taxon>
        <taxon>Pseudonocardiaceae</taxon>
        <taxon>Amycolatopsis</taxon>
    </lineage>
</organism>
<dbReference type="PROSITE" id="PS50801">
    <property type="entry name" value="STAS"/>
    <property type="match status" value="1"/>
</dbReference>
<evidence type="ECO:0000313" key="3">
    <source>
        <dbReference type="Proteomes" id="UP001227101"/>
    </source>
</evidence>
<dbReference type="RefSeq" id="WP_285451329.1">
    <property type="nucleotide sequence ID" value="NZ_CP127173.1"/>
</dbReference>
<sequence length="128" mass="13724">MTTDATRPRQRSSGEGWSLEADEAPELSVYRLRGEFDFAVSPKLADLFPADPGARRVVVDMTEVRFCDSSCLQALLRLAGRLAEAGGRFAIASTVPAVVRPIELLGLGAVLPVHPSVDAARASWGEET</sequence>
<protein>
    <submittedName>
        <fullName evidence="2">STAS domain-containing protein</fullName>
    </submittedName>
</protein>